<keyword evidence="2" id="KW-0646">Protease inhibitor</keyword>
<reference evidence="6" key="2">
    <citation type="submission" date="2021-12" db="EMBL/GenBank/DDBJ databases">
        <title>Resequencing data analysis of finger millet.</title>
        <authorList>
            <person name="Hatakeyama M."/>
            <person name="Aluri S."/>
            <person name="Balachadran M.T."/>
            <person name="Sivarajan S.R."/>
            <person name="Poveda L."/>
            <person name="Shimizu-Inatsugi R."/>
            <person name="Schlapbach R."/>
            <person name="Sreeman S.M."/>
            <person name="Shimizu K.K."/>
        </authorList>
    </citation>
    <scope>NUCLEOTIDE SEQUENCE</scope>
</reference>
<reference evidence="6" key="1">
    <citation type="journal article" date="2018" name="DNA Res.">
        <title>Multiple hybrid de novo genome assembly of finger millet, an orphan allotetraploid crop.</title>
        <authorList>
            <person name="Hatakeyama M."/>
            <person name="Aluri S."/>
            <person name="Balachadran M.T."/>
            <person name="Sivarajan S.R."/>
            <person name="Patrignani A."/>
            <person name="Gruter S."/>
            <person name="Poveda L."/>
            <person name="Shimizu-Inatsugi R."/>
            <person name="Baeten J."/>
            <person name="Francoijs K.J."/>
            <person name="Nataraja K.N."/>
            <person name="Reddy Y.A.N."/>
            <person name="Phadnis S."/>
            <person name="Ravikumar R.L."/>
            <person name="Schlapbach R."/>
            <person name="Sreeman S.M."/>
            <person name="Shimizu K.K."/>
        </authorList>
    </citation>
    <scope>NUCLEOTIDE SEQUENCE</scope>
</reference>
<accession>A0AAV5FD13</accession>
<dbReference type="CDD" id="cd00042">
    <property type="entry name" value="CY"/>
    <property type="match status" value="1"/>
</dbReference>
<dbReference type="Proteomes" id="UP001054889">
    <property type="component" value="Unassembled WGS sequence"/>
</dbReference>
<dbReference type="AlphaFoldDB" id="A0AAV5FD13"/>
<keyword evidence="7" id="KW-1185">Reference proteome</keyword>
<comment type="caution">
    <text evidence="6">The sequence shown here is derived from an EMBL/GenBank/DDBJ whole genome shotgun (WGS) entry which is preliminary data.</text>
</comment>
<dbReference type="Gene3D" id="3.10.450.10">
    <property type="match status" value="1"/>
</dbReference>
<keyword evidence="3" id="KW-0789">Thiol protease inhibitor</keyword>
<dbReference type="PANTHER" id="PTHR47116">
    <property type="entry name" value="PHLOEM FILAMENT PROTEIN"/>
    <property type="match status" value="1"/>
</dbReference>
<feature type="domain" description="Cystatin" evidence="5">
    <location>
        <begin position="27"/>
        <end position="108"/>
    </location>
</feature>
<name>A0AAV5FD13_ELECO</name>
<evidence type="ECO:0000256" key="1">
    <source>
        <dbReference type="ARBA" id="ARBA00007233"/>
    </source>
</evidence>
<evidence type="ECO:0000256" key="2">
    <source>
        <dbReference type="ARBA" id="ARBA00022690"/>
    </source>
</evidence>
<organism evidence="6 7">
    <name type="scientific">Eleusine coracana subsp. coracana</name>
    <dbReference type="NCBI Taxonomy" id="191504"/>
    <lineage>
        <taxon>Eukaryota</taxon>
        <taxon>Viridiplantae</taxon>
        <taxon>Streptophyta</taxon>
        <taxon>Embryophyta</taxon>
        <taxon>Tracheophyta</taxon>
        <taxon>Spermatophyta</taxon>
        <taxon>Magnoliopsida</taxon>
        <taxon>Liliopsida</taxon>
        <taxon>Poales</taxon>
        <taxon>Poaceae</taxon>
        <taxon>PACMAD clade</taxon>
        <taxon>Chloridoideae</taxon>
        <taxon>Cynodonteae</taxon>
        <taxon>Eleusininae</taxon>
        <taxon>Eleusine</taxon>
    </lineage>
</organism>
<comment type="similarity">
    <text evidence="1">Belongs to the cystatin family. Phytocystatin subfamily.</text>
</comment>
<dbReference type="EMBL" id="BQKI01000084">
    <property type="protein sequence ID" value="GJN32831.1"/>
    <property type="molecule type" value="Genomic_DNA"/>
</dbReference>
<gene>
    <name evidence="6" type="primary">gb21367</name>
    <name evidence="6" type="ORF">PR202_gb21367</name>
</gene>
<dbReference type="InterPro" id="IPR046350">
    <property type="entry name" value="Cystatin_sf"/>
</dbReference>
<evidence type="ECO:0000313" key="6">
    <source>
        <dbReference type="EMBL" id="GJN32831.1"/>
    </source>
</evidence>
<sequence>MEKNLLVVIVVLAVYVRAASAQITPVNINDPYIQDLGKWAVAQHVKEAHDGIKFKKVVSGYKGFAFPVGVSYILTIDASNRDSKDTKYKVDITKNDWAGKPILQSFEPTK</sequence>
<dbReference type="Pfam" id="PF16845">
    <property type="entry name" value="SQAPI"/>
    <property type="match status" value="1"/>
</dbReference>
<evidence type="ECO:0000313" key="7">
    <source>
        <dbReference type="Proteomes" id="UP001054889"/>
    </source>
</evidence>
<keyword evidence="4" id="KW-0732">Signal</keyword>
<evidence type="ECO:0000256" key="3">
    <source>
        <dbReference type="ARBA" id="ARBA00022704"/>
    </source>
</evidence>
<dbReference type="InterPro" id="IPR000010">
    <property type="entry name" value="Cystatin_dom"/>
</dbReference>
<dbReference type="InterPro" id="IPR027214">
    <property type="entry name" value="Cystatin"/>
</dbReference>
<feature type="signal peptide" evidence="4">
    <location>
        <begin position="1"/>
        <end position="21"/>
    </location>
</feature>
<dbReference type="GO" id="GO:0004869">
    <property type="term" value="F:cysteine-type endopeptidase inhibitor activity"/>
    <property type="evidence" value="ECO:0007669"/>
    <property type="project" value="UniProtKB-KW"/>
</dbReference>
<dbReference type="SUPFAM" id="SSF54403">
    <property type="entry name" value="Cystatin/monellin"/>
    <property type="match status" value="1"/>
</dbReference>
<protein>
    <recommendedName>
        <fullName evidence="5">Cystatin domain-containing protein</fullName>
    </recommendedName>
</protein>
<evidence type="ECO:0000259" key="5">
    <source>
        <dbReference type="Pfam" id="PF16845"/>
    </source>
</evidence>
<evidence type="ECO:0000256" key="4">
    <source>
        <dbReference type="SAM" id="SignalP"/>
    </source>
</evidence>
<feature type="chain" id="PRO_5043697222" description="Cystatin domain-containing protein" evidence="4">
    <location>
        <begin position="22"/>
        <end position="110"/>
    </location>
</feature>
<proteinExistence type="inferred from homology"/>